<dbReference type="Proteomes" id="UP000029121">
    <property type="component" value="Unassembled WGS sequence"/>
</dbReference>
<feature type="domain" description="Glutaredoxin" evidence="1">
    <location>
        <begin position="101"/>
        <end position="167"/>
    </location>
</feature>
<feature type="non-terminal residue" evidence="2">
    <location>
        <position position="1"/>
    </location>
</feature>
<protein>
    <recommendedName>
        <fullName evidence="1">Glutaredoxin domain-containing protein</fullName>
    </recommendedName>
</protein>
<dbReference type="PANTHER" id="PTHR45669:SF36">
    <property type="entry name" value="GLUTAREDOXIN DOMAIN-CONTAINING PROTEIN"/>
    <property type="match status" value="1"/>
</dbReference>
<dbReference type="InterPro" id="IPR036249">
    <property type="entry name" value="Thioredoxin-like_sf"/>
</dbReference>
<name>R0HY50_9BRAS</name>
<dbReference type="PANTHER" id="PTHR45669">
    <property type="entry name" value="GLUTAREDOXIN DOMAIN-CONTAINING CYSTEINE-RICH PROTEIN CG12206-RELATED"/>
    <property type="match status" value="1"/>
</dbReference>
<dbReference type="Pfam" id="PF00462">
    <property type="entry name" value="Glutaredoxin"/>
    <property type="match status" value="1"/>
</dbReference>
<evidence type="ECO:0000313" key="2">
    <source>
        <dbReference type="EMBL" id="EOA28978.1"/>
    </source>
</evidence>
<dbReference type="Gene3D" id="3.40.30.10">
    <property type="entry name" value="Glutaredoxin"/>
    <property type="match status" value="1"/>
</dbReference>
<dbReference type="eggNOG" id="KOG2824">
    <property type="taxonomic scope" value="Eukaryota"/>
</dbReference>
<dbReference type="SUPFAM" id="SSF52833">
    <property type="entry name" value="Thioredoxin-like"/>
    <property type="match status" value="1"/>
</dbReference>
<evidence type="ECO:0000259" key="1">
    <source>
        <dbReference type="Pfam" id="PF00462"/>
    </source>
</evidence>
<dbReference type="CDD" id="cd03031">
    <property type="entry name" value="GRX_GRX_like"/>
    <property type="match status" value="1"/>
</dbReference>
<proteinExistence type="predicted"/>
<accession>R0HY50</accession>
<gene>
    <name evidence="2" type="ORF">CARUB_v10025230mg</name>
</gene>
<reference evidence="3" key="1">
    <citation type="journal article" date="2013" name="Nat. Genet.">
        <title>The Capsella rubella genome and the genomic consequences of rapid mating system evolution.</title>
        <authorList>
            <person name="Slotte T."/>
            <person name="Hazzouri K.M."/>
            <person name="Agren J.A."/>
            <person name="Koenig D."/>
            <person name="Maumus F."/>
            <person name="Guo Y.L."/>
            <person name="Steige K."/>
            <person name="Platts A.E."/>
            <person name="Escobar J.S."/>
            <person name="Newman L.K."/>
            <person name="Wang W."/>
            <person name="Mandakova T."/>
            <person name="Vello E."/>
            <person name="Smith L.M."/>
            <person name="Henz S.R."/>
            <person name="Steffen J."/>
            <person name="Takuno S."/>
            <person name="Brandvain Y."/>
            <person name="Coop G."/>
            <person name="Andolfatto P."/>
            <person name="Hu T.T."/>
            <person name="Blanchette M."/>
            <person name="Clark R.M."/>
            <person name="Quesneville H."/>
            <person name="Nordborg M."/>
            <person name="Gaut B.S."/>
            <person name="Lysak M.A."/>
            <person name="Jenkins J."/>
            <person name="Grimwood J."/>
            <person name="Chapman J."/>
            <person name="Prochnik S."/>
            <person name="Shu S."/>
            <person name="Rokhsar D."/>
            <person name="Schmutz J."/>
            <person name="Weigel D."/>
            <person name="Wright S.I."/>
        </authorList>
    </citation>
    <scope>NUCLEOTIDE SEQUENCE [LARGE SCALE GENOMIC DNA]</scope>
    <source>
        <strain evidence="3">cv. Monte Gargano</strain>
    </source>
</reference>
<organism evidence="2 3">
    <name type="scientific">Capsella rubella</name>
    <dbReference type="NCBI Taxonomy" id="81985"/>
    <lineage>
        <taxon>Eukaryota</taxon>
        <taxon>Viridiplantae</taxon>
        <taxon>Streptophyta</taxon>
        <taxon>Embryophyta</taxon>
        <taxon>Tracheophyta</taxon>
        <taxon>Spermatophyta</taxon>
        <taxon>Magnoliopsida</taxon>
        <taxon>eudicotyledons</taxon>
        <taxon>Gunneridae</taxon>
        <taxon>Pentapetalae</taxon>
        <taxon>rosids</taxon>
        <taxon>malvids</taxon>
        <taxon>Brassicales</taxon>
        <taxon>Brassicaceae</taxon>
        <taxon>Camelineae</taxon>
        <taxon>Capsella</taxon>
    </lineage>
</organism>
<evidence type="ECO:0000313" key="3">
    <source>
        <dbReference type="Proteomes" id="UP000029121"/>
    </source>
</evidence>
<dbReference type="InterPro" id="IPR002109">
    <property type="entry name" value="Glutaredoxin"/>
</dbReference>
<dbReference type="AlphaFoldDB" id="R0HY50"/>
<dbReference type="PROSITE" id="PS51354">
    <property type="entry name" value="GLUTAREDOXIN_2"/>
    <property type="match status" value="1"/>
</dbReference>
<sequence length="258" mass="29610">FVVDRLALMFPNWFQLRRRRREVSPGSPKWPRHFSCSSFKDIQNLLHDDDLSPEPYSPRSQVIHQPRSPARIHGCISNASFSPPRLFSVVDIPNTDHRGVVLYYTSLRIIRKTFEECRYVRSILHALRITIDERDLSMDSTFHDELQTLLGTKNVALPTVFIGGRYIGGTKEIKKLHEKDELRKLIGALPRSGETFSEICDFCSGWRFVICDMCNGSHKIHSERSGFVSCTSCNVQGLIRCVSCFPVHRRQNSKSSGR</sequence>
<keyword evidence="3" id="KW-1185">Reference proteome</keyword>
<dbReference type="Pfam" id="PF23733">
    <property type="entry name" value="GRXCR1-2_C"/>
    <property type="match status" value="1"/>
</dbReference>
<dbReference type="EMBL" id="KB870808">
    <property type="protein sequence ID" value="EOA28978.1"/>
    <property type="molecule type" value="Genomic_DNA"/>
</dbReference>